<dbReference type="InterPro" id="IPR036265">
    <property type="entry name" value="HIT-like_sf"/>
</dbReference>
<feature type="domain" description="HIT" evidence="14">
    <location>
        <begin position="4"/>
        <end position="116"/>
    </location>
</feature>
<dbReference type="AlphaFoldDB" id="A0A0A8L2S7"/>
<dbReference type="OrthoDB" id="680339at2759"/>
<name>A0A0A8L2S7_9SACH</name>
<dbReference type="InterPro" id="IPR019808">
    <property type="entry name" value="Histidine_triad_CS"/>
</dbReference>
<feature type="binding site" evidence="10">
    <location>
        <position position="86"/>
    </location>
    <ligand>
        <name>substrate</name>
    </ligand>
</feature>
<dbReference type="EC" id="3.6.1.29" evidence="3 13"/>
<sequence length="190" mass="22237">MTSGPIFFSKFVVTKQVFYKSKHTYALVNLKPLVSGHVLVVPLRKECISLSDLTPEENRDYFATLQLIRQFIVQEYKADSVNVAIQDGPEAGQTVPHLHTHIIPRYKLNNIGDKIYEILDSWTFEQQLTNWNERRENYKIAGGRDARKEFAKPDSDRKPRNLNDMNTEAQQLSEKLKIFLDQNPRFKEYY</sequence>
<evidence type="ECO:0000256" key="9">
    <source>
        <dbReference type="PIRSR" id="PIRSR639383-1"/>
    </source>
</evidence>
<feature type="binding site" evidence="10">
    <location>
        <position position="101"/>
    </location>
    <ligand>
        <name>substrate</name>
    </ligand>
</feature>
<feature type="site" description="Important for induction of apoptosis" evidence="11">
    <location>
        <position position="116"/>
    </location>
</feature>
<evidence type="ECO:0000256" key="2">
    <source>
        <dbReference type="ARBA" id="ARBA00011738"/>
    </source>
</evidence>
<organism evidence="15 16">
    <name type="scientific">Kluyveromyces dobzhanskii CBS 2104</name>
    <dbReference type="NCBI Taxonomy" id="1427455"/>
    <lineage>
        <taxon>Eukaryota</taxon>
        <taxon>Fungi</taxon>
        <taxon>Dikarya</taxon>
        <taxon>Ascomycota</taxon>
        <taxon>Saccharomycotina</taxon>
        <taxon>Saccharomycetes</taxon>
        <taxon>Saccharomycetales</taxon>
        <taxon>Saccharomycetaceae</taxon>
        <taxon>Kluyveromyces</taxon>
    </lineage>
</organism>
<dbReference type="InterPro" id="IPR039383">
    <property type="entry name" value="FHIT"/>
</dbReference>
<keyword evidence="16" id="KW-1185">Reference proteome</keyword>
<dbReference type="Proteomes" id="UP000031516">
    <property type="component" value="Unassembled WGS sequence"/>
</dbReference>
<dbReference type="InterPro" id="IPR011146">
    <property type="entry name" value="HIT-like"/>
</dbReference>
<comment type="cofactor">
    <cofactor evidence="1 13">
        <name>Mn(2+)</name>
        <dbReference type="ChEBI" id="CHEBI:29035"/>
    </cofactor>
</comment>
<evidence type="ECO:0000259" key="14">
    <source>
        <dbReference type="PROSITE" id="PS51084"/>
    </source>
</evidence>
<evidence type="ECO:0000256" key="7">
    <source>
        <dbReference type="ARBA" id="ARBA00025241"/>
    </source>
</evidence>
<dbReference type="Pfam" id="PF01230">
    <property type="entry name" value="HIT"/>
    <property type="match status" value="1"/>
</dbReference>
<comment type="subunit">
    <text evidence="2">Homodimer.</text>
</comment>
<dbReference type="GO" id="GO:0047710">
    <property type="term" value="F:bis(5'-adenosyl)-triphosphatase activity"/>
    <property type="evidence" value="ECO:0007669"/>
    <property type="project" value="UniProtKB-UniRule"/>
</dbReference>
<evidence type="ECO:0000256" key="1">
    <source>
        <dbReference type="ARBA" id="ARBA00001936"/>
    </source>
</evidence>
<dbReference type="InterPro" id="IPR051884">
    <property type="entry name" value="Bis(5'-adenosyl)-TPase_reg"/>
</dbReference>
<comment type="function">
    <text evidence="7">Cleaves A-5'-PPP-5'A to yield AMP and ADP. Can cleave all dinucleoside polyphosphates, provided the phosphate chain contains at least 3 phosphates and that 1 of the 2 bases composing the nucleotide is a purine. Is most effective on dinucleoside triphosphates. Negatively regulates intracellular dinucleoside polyphosphate levels, which elevate following heat shock.</text>
</comment>
<keyword evidence="5 13" id="KW-0547">Nucleotide-binding</keyword>
<evidence type="ECO:0000256" key="5">
    <source>
        <dbReference type="ARBA" id="ARBA00022741"/>
    </source>
</evidence>
<dbReference type="EMBL" id="CCBQ010000019">
    <property type="protein sequence ID" value="CDO93175.1"/>
    <property type="molecule type" value="Genomic_DNA"/>
</dbReference>
<feature type="active site" description="Tele-AMP-histidine intermediate" evidence="9">
    <location>
        <position position="99"/>
    </location>
</feature>
<evidence type="ECO:0000256" key="3">
    <source>
        <dbReference type="ARBA" id="ARBA00012377"/>
    </source>
</evidence>
<reference evidence="15 16" key="1">
    <citation type="submission" date="2014-03" db="EMBL/GenBank/DDBJ databases">
        <title>The genome of Kluyveromyces dobzhanskii.</title>
        <authorList>
            <person name="Nystedt B."/>
            <person name="Astrom S."/>
        </authorList>
    </citation>
    <scope>NUCLEOTIDE SEQUENCE [LARGE SCALE GENOMIC DNA]</scope>
    <source>
        <strain evidence="15 16">CBS 2104</strain>
    </source>
</reference>
<feature type="short sequence motif" description="Histidine triad motif" evidence="12">
    <location>
        <begin position="97"/>
        <end position="101"/>
    </location>
</feature>
<dbReference type="SUPFAM" id="SSF54197">
    <property type="entry name" value="HIT-like"/>
    <property type="match status" value="1"/>
</dbReference>
<dbReference type="Gene3D" id="3.30.428.10">
    <property type="entry name" value="HIT-like"/>
    <property type="match status" value="1"/>
</dbReference>
<evidence type="ECO:0000256" key="12">
    <source>
        <dbReference type="PROSITE-ProRule" id="PRU00464"/>
    </source>
</evidence>
<dbReference type="PROSITE" id="PS00892">
    <property type="entry name" value="HIT_1"/>
    <property type="match status" value="1"/>
</dbReference>
<dbReference type="GO" id="GO:0000166">
    <property type="term" value="F:nucleotide binding"/>
    <property type="evidence" value="ECO:0007669"/>
    <property type="project" value="UniProtKB-KW"/>
</dbReference>
<evidence type="ECO:0000313" key="16">
    <source>
        <dbReference type="Proteomes" id="UP000031516"/>
    </source>
</evidence>
<evidence type="ECO:0000256" key="6">
    <source>
        <dbReference type="ARBA" id="ARBA00022801"/>
    </source>
</evidence>
<proteinExistence type="predicted"/>
<protein>
    <recommendedName>
        <fullName evidence="4 13">Bis(5'-adenosyl)-triphosphatase</fullName>
        <ecNumber evidence="3 13">3.6.1.29</ecNumber>
    </recommendedName>
</protein>
<evidence type="ECO:0000256" key="11">
    <source>
        <dbReference type="PIRSR" id="PIRSR639383-3"/>
    </source>
</evidence>
<evidence type="ECO:0000256" key="8">
    <source>
        <dbReference type="ARBA" id="ARBA00047780"/>
    </source>
</evidence>
<evidence type="ECO:0000256" key="4">
    <source>
        <dbReference type="ARBA" id="ARBA00014605"/>
    </source>
</evidence>
<dbReference type="PROSITE" id="PS51084">
    <property type="entry name" value="HIT_2"/>
    <property type="match status" value="1"/>
</dbReference>
<feature type="binding site" evidence="10">
    <location>
        <begin position="92"/>
        <end position="95"/>
    </location>
    <ligand>
        <name>substrate</name>
    </ligand>
</feature>
<feature type="binding site" evidence="10">
    <location>
        <position position="29"/>
    </location>
    <ligand>
        <name>substrate</name>
    </ligand>
</feature>
<dbReference type="CDD" id="cd01275">
    <property type="entry name" value="FHIT"/>
    <property type="match status" value="1"/>
</dbReference>
<evidence type="ECO:0000256" key="10">
    <source>
        <dbReference type="PIRSR" id="PIRSR639383-2"/>
    </source>
</evidence>
<keyword evidence="6 13" id="KW-0378">Hydrolase</keyword>
<comment type="caution">
    <text evidence="15">The sequence shown here is derived from an EMBL/GenBank/DDBJ whole genome shotgun (WGS) entry which is preliminary data.</text>
</comment>
<evidence type="ECO:0000313" key="15">
    <source>
        <dbReference type="EMBL" id="CDO93175.1"/>
    </source>
</evidence>
<gene>
    <name evidence="15" type="ORF">KLDO_g1477</name>
</gene>
<accession>A0A0A8L2S7</accession>
<evidence type="ECO:0000256" key="13">
    <source>
        <dbReference type="RuleBase" id="RU366076"/>
    </source>
</evidence>
<dbReference type="PANTHER" id="PTHR46243:SF1">
    <property type="entry name" value="BIS(5'-ADENOSYL)-TRIPHOSPHATASE"/>
    <property type="match status" value="1"/>
</dbReference>
<dbReference type="PANTHER" id="PTHR46243">
    <property type="entry name" value="BIS(5'-ADENOSYL)-TRIPHOSPHATASE"/>
    <property type="match status" value="1"/>
</dbReference>
<dbReference type="FunFam" id="3.30.428.10:FF:000011">
    <property type="entry name" value="Fragile histidine triad"/>
    <property type="match status" value="1"/>
</dbReference>
<comment type="catalytic activity">
    <reaction evidence="8 13">
        <text>P(1),P(3)-bis(5'-adenosyl) triphosphate + H2O = AMP + ADP + 2 H(+)</text>
        <dbReference type="Rhea" id="RHEA:13893"/>
        <dbReference type="ChEBI" id="CHEBI:15377"/>
        <dbReference type="ChEBI" id="CHEBI:15378"/>
        <dbReference type="ChEBI" id="CHEBI:58529"/>
        <dbReference type="ChEBI" id="CHEBI:456215"/>
        <dbReference type="ChEBI" id="CHEBI:456216"/>
        <dbReference type="EC" id="3.6.1.29"/>
    </reaction>
</comment>